<evidence type="ECO:0000256" key="4">
    <source>
        <dbReference type="ARBA" id="ARBA00023239"/>
    </source>
</evidence>
<sequence length="323" mass="34454">MSIDLRSDTVTQPTEAMREAMARAQVGDDVYGEDPTVNKLEQFAADLLGAEAGLFVATGTQSNLCALLSHCGRGDEYIAGETAHTYRFEAGGAAVLGGIQPQPLPFEADGTLSLDAVTAAIKPDDYHFARTRLLCLENTQAGKPLNIDYVARAADLCARRGLNLHLDGARLFNAAVAEGVSVADYGSLVDSVSVCLSKGLGAPAGSVLVGSQIFIHSARRWRKMLGGGMRQAGFLAAAGLYALEHHVDRLAEDHVLAAHLADGLREKLGTSIEHATNMVFVNVPQLHDVRATLARKDVLTSGSRWVVHLDITRNDIEFVLNAV</sequence>
<proteinExistence type="inferred from homology"/>
<dbReference type="GO" id="GO:0005829">
    <property type="term" value="C:cytosol"/>
    <property type="evidence" value="ECO:0007669"/>
    <property type="project" value="TreeGrafter"/>
</dbReference>
<dbReference type="GO" id="GO:0006545">
    <property type="term" value="P:glycine biosynthetic process"/>
    <property type="evidence" value="ECO:0007669"/>
    <property type="project" value="TreeGrafter"/>
</dbReference>
<dbReference type="GO" id="GO:0006567">
    <property type="term" value="P:L-threonine catabolic process"/>
    <property type="evidence" value="ECO:0007669"/>
    <property type="project" value="TreeGrafter"/>
</dbReference>
<keyword evidence="4" id="KW-0456">Lyase</keyword>
<dbReference type="PIRSF" id="PIRSF017617">
    <property type="entry name" value="Thr_aldolase"/>
    <property type="match status" value="1"/>
</dbReference>
<protein>
    <recommendedName>
        <fullName evidence="5">Aromatic amino acid beta-eliminating lyase/threonine aldolase domain-containing protein</fullName>
    </recommendedName>
</protein>
<dbReference type="PANTHER" id="PTHR48097:SF9">
    <property type="entry name" value="L-THREONINE ALDOLASE"/>
    <property type="match status" value="1"/>
</dbReference>
<name>A0A381Q666_9ZZZZ</name>
<dbReference type="InterPro" id="IPR015421">
    <property type="entry name" value="PyrdxlP-dep_Trfase_major"/>
</dbReference>
<dbReference type="NCBIfam" id="NF007825">
    <property type="entry name" value="PRK10534.1"/>
    <property type="match status" value="1"/>
</dbReference>
<evidence type="ECO:0000256" key="2">
    <source>
        <dbReference type="ARBA" id="ARBA00006966"/>
    </source>
</evidence>
<dbReference type="GO" id="GO:0008732">
    <property type="term" value="F:L-allo-threonine aldolase activity"/>
    <property type="evidence" value="ECO:0007669"/>
    <property type="project" value="TreeGrafter"/>
</dbReference>
<dbReference type="SUPFAM" id="SSF53383">
    <property type="entry name" value="PLP-dependent transferases"/>
    <property type="match status" value="1"/>
</dbReference>
<accession>A0A381Q666</accession>
<reference evidence="6" key="1">
    <citation type="submission" date="2018-05" db="EMBL/GenBank/DDBJ databases">
        <authorList>
            <person name="Lanie J.A."/>
            <person name="Ng W.-L."/>
            <person name="Kazmierczak K.M."/>
            <person name="Andrzejewski T.M."/>
            <person name="Davidsen T.M."/>
            <person name="Wayne K.J."/>
            <person name="Tettelin H."/>
            <person name="Glass J.I."/>
            <person name="Rusch D."/>
            <person name="Podicherti R."/>
            <person name="Tsui H.-C.T."/>
            <person name="Winkler M.E."/>
        </authorList>
    </citation>
    <scope>NUCLEOTIDE SEQUENCE</scope>
</reference>
<evidence type="ECO:0000259" key="5">
    <source>
        <dbReference type="Pfam" id="PF01212"/>
    </source>
</evidence>
<dbReference type="NCBIfam" id="NF041359">
    <property type="entry name" value="GntG_guanitoxin"/>
    <property type="match status" value="1"/>
</dbReference>
<dbReference type="FunFam" id="3.40.640.10:FF:000030">
    <property type="entry name" value="Low-specificity L-threonine aldolase"/>
    <property type="match status" value="1"/>
</dbReference>
<dbReference type="Gene3D" id="3.90.1150.10">
    <property type="entry name" value="Aspartate Aminotransferase, domain 1"/>
    <property type="match status" value="1"/>
</dbReference>
<dbReference type="EMBL" id="UINC01001224">
    <property type="protein sequence ID" value="SUZ74831.1"/>
    <property type="molecule type" value="Genomic_DNA"/>
</dbReference>
<evidence type="ECO:0000256" key="3">
    <source>
        <dbReference type="ARBA" id="ARBA00022898"/>
    </source>
</evidence>
<dbReference type="InterPro" id="IPR001597">
    <property type="entry name" value="ArAA_b-elim_lyase/Thr_aldolase"/>
</dbReference>
<dbReference type="PANTHER" id="PTHR48097">
    <property type="entry name" value="L-THREONINE ALDOLASE-RELATED"/>
    <property type="match status" value="1"/>
</dbReference>
<dbReference type="Gene3D" id="3.40.640.10">
    <property type="entry name" value="Type I PLP-dependent aspartate aminotransferase-like (Major domain)"/>
    <property type="match status" value="1"/>
</dbReference>
<organism evidence="6">
    <name type="scientific">marine metagenome</name>
    <dbReference type="NCBI Taxonomy" id="408172"/>
    <lineage>
        <taxon>unclassified sequences</taxon>
        <taxon>metagenomes</taxon>
        <taxon>ecological metagenomes</taxon>
    </lineage>
</organism>
<gene>
    <name evidence="6" type="ORF">METZ01_LOCUS27685</name>
</gene>
<comment type="cofactor">
    <cofactor evidence="1">
        <name>pyridoxal 5'-phosphate</name>
        <dbReference type="ChEBI" id="CHEBI:597326"/>
    </cofactor>
</comment>
<keyword evidence="3" id="KW-0663">Pyridoxal phosphate</keyword>
<dbReference type="InterPro" id="IPR015422">
    <property type="entry name" value="PyrdxlP-dep_Trfase_small"/>
</dbReference>
<feature type="domain" description="Aromatic amino acid beta-eliminating lyase/threonine aldolase" evidence="5">
    <location>
        <begin position="4"/>
        <end position="283"/>
    </location>
</feature>
<evidence type="ECO:0000256" key="1">
    <source>
        <dbReference type="ARBA" id="ARBA00001933"/>
    </source>
</evidence>
<dbReference type="CDD" id="cd06502">
    <property type="entry name" value="TA_like"/>
    <property type="match status" value="1"/>
</dbReference>
<dbReference type="InterPro" id="IPR015424">
    <property type="entry name" value="PyrdxlP-dep_Trfase"/>
</dbReference>
<dbReference type="Pfam" id="PF01212">
    <property type="entry name" value="Beta_elim_lyase"/>
    <property type="match status" value="1"/>
</dbReference>
<comment type="similarity">
    <text evidence="2">Belongs to the threonine aldolase family.</text>
</comment>
<evidence type="ECO:0000313" key="6">
    <source>
        <dbReference type="EMBL" id="SUZ74831.1"/>
    </source>
</evidence>
<dbReference type="InterPro" id="IPR023603">
    <property type="entry name" value="Low_specificity_L-TA-like"/>
</dbReference>
<dbReference type="AlphaFoldDB" id="A0A381Q666"/>